<dbReference type="AlphaFoldDB" id="A0AA41XV45"/>
<dbReference type="InterPro" id="IPR006473">
    <property type="entry name" value="Peptidase_C58_Yopt"/>
</dbReference>
<evidence type="ECO:0000256" key="3">
    <source>
        <dbReference type="ARBA" id="ARBA00022807"/>
    </source>
</evidence>
<comment type="caution">
    <text evidence="6">The sequence shown here is derived from an EMBL/GenBank/DDBJ whole genome shotgun (WGS) entry which is preliminary data.</text>
</comment>
<sequence length="218" mass="24810">MYINRLNNVDANSYTPQETVGGCTTSQSREVRNAPFDQTSELSRVGDLRSGCVVFSAAWLDRIKNYNGEADSRMNYLRRVEVLQTVDTLQRSYRNREVNNRGSSFENLFQPTFQRFDLNLTNRGFMNVIGNEDGAMRNLANYLSEPGESHVLVLIRTNGDHHAIATHQEAGKLYIFDPNEGESTVNSRESTVKSTLRNIIQNYSYRVPVPEVHLLRAT</sequence>
<dbReference type="EMBL" id="JAMPJU010000001">
    <property type="protein sequence ID" value="MCV9881026.1"/>
    <property type="molecule type" value="Genomic_DNA"/>
</dbReference>
<gene>
    <name evidence="6" type="ORF">NC803_00880</name>
    <name evidence="7" type="ORF">NC856_01865</name>
</gene>
<accession>A0AA41XV45</accession>
<keyword evidence="8" id="KW-1185">Reference proteome</keyword>
<name>A0AA41XV45_9GAMM</name>
<evidence type="ECO:0000256" key="2">
    <source>
        <dbReference type="ARBA" id="ARBA00022801"/>
    </source>
</evidence>
<feature type="region of interest" description="Disordered" evidence="4">
    <location>
        <begin position="1"/>
        <end position="34"/>
    </location>
</feature>
<evidence type="ECO:0000313" key="9">
    <source>
        <dbReference type="Proteomes" id="UP001165569"/>
    </source>
</evidence>
<evidence type="ECO:0000313" key="6">
    <source>
        <dbReference type="EMBL" id="MCV9877408.1"/>
    </source>
</evidence>
<evidence type="ECO:0000259" key="5">
    <source>
        <dbReference type="Pfam" id="PF03543"/>
    </source>
</evidence>
<dbReference type="SUPFAM" id="SSF54001">
    <property type="entry name" value="Cysteine proteinases"/>
    <property type="match status" value="1"/>
</dbReference>
<dbReference type="Pfam" id="PF03543">
    <property type="entry name" value="Peptidase_C58"/>
    <property type="match status" value="1"/>
</dbReference>
<dbReference type="EMBL" id="JAMPJT010000001">
    <property type="protein sequence ID" value="MCV9877408.1"/>
    <property type="molecule type" value="Genomic_DNA"/>
</dbReference>
<evidence type="ECO:0000313" key="8">
    <source>
        <dbReference type="Proteomes" id="UP001165568"/>
    </source>
</evidence>
<keyword evidence="2" id="KW-0378">Hydrolase</keyword>
<keyword evidence="3" id="KW-0788">Thiol protease</keyword>
<feature type="compositionally biased region" description="Polar residues" evidence="4">
    <location>
        <begin position="1"/>
        <end position="28"/>
    </location>
</feature>
<feature type="domain" description="Peptidase C58 YopT-type" evidence="5">
    <location>
        <begin position="51"/>
        <end position="206"/>
    </location>
</feature>
<evidence type="ECO:0000256" key="4">
    <source>
        <dbReference type="SAM" id="MobiDB-lite"/>
    </source>
</evidence>
<evidence type="ECO:0000313" key="7">
    <source>
        <dbReference type="EMBL" id="MCV9881026.1"/>
    </source>
</evidence>
<evidence type="ECO:0000256" key="1">
    <source>
        <dbReference type="ARBA" id="ARBA00022670"/>
    </source>
</evidence>
<organism evidence="6 9">
    <name type="scientific">Brenneria izbisi</name>
    <dbReference type="NCBI Taxonomy" id="2939450"/>
    <lineage>
        <taxon>Bacteria</taxon>
        <taxon>Pseudomonadati</taxon>
        <taxon>Pseudomonadota</taxon>
        <taxon>Gammaproteobacteria</taxon>
        <taxon>Enterobacterales</taxon>
        <taxon>Pectobacteriaceae</taxon>
        <taxon>Brenneria</taxon>
    </lineage>
</organism>
<dbReference type="Gene3D" id="3.90.70.20">
    <property type="match status" value="1"/>
</dbReference>
<dbReference type="Proteomes" id="UP001165568">
    <property type="component" value="Unassembled WGS sequence"/>
</dbReference>
<dbReference type="RefSeq" id="WP_264088710.1">
    <property type="nucleotide sequence ID" value="NZ_JAMPJT010000001.1"/>
</dbReference>
<dbReference type="InterPro" id="IPR038765">
    <property type="entry name" value="Papain-like_cys_pep_sf"/>
</dbReference>
<proteinExistence type="predicted"/>
<reference evidence="6" key="1">
    <citation type="submission" date="2022-04" db="EMBL/GenBank/DDBJ databases">
        <title>Brenneria sp. isolated from walnut trees in Serbia.</title>
        <authorList>
            <person name="Gasic K."/>
            <person name="Zlatkovic N."/>
            <person name="Kuzmanovic N."/>
        </authorList>
    </citation>
    <scope>NUCLEOTIDE SEQUENCE</scope>
    <source>
        <strain evidence="7">KBI 423</strain>
        <strain evidence="6">KBI 447</strain>
    </source>
</reference>
<dbReference type="Proteomes" id="UP001165569">
    <property type="component" value="Unassembled WGS sequence"/>
</dbReference>
<dbReference type="GO" id="GO:0004197">
    <property type="term" value="F:cysteine-type endopeptidase activity"/>
    <property type="evidence" value="ECO:0007669"/>
    <property type="project" value="InterPro"/>
</dbReference>
<protein>
    <submittedName>
        <fullName evidence="6">YopT-type cysteine protease domain-containing protein</fullName>
    </submittedName>
</protein>
<dbReference type="GO" id="GO:0006508">
    <property type="term" value="P:proteolysis"/>
    <property type="evidence" value="ECO:0007669"/>
    <property type="project" value="UniProtKB-KW"/>
</dbReference>
<keyword evidence="1 6" id="KW-0645">Protease</keyword>